<dbReference type="SUPFAM" id="SSF56436">
    <property type="entry name" value="C-type lectin-like"/>
    <property type="match status" value="1"/>
</dbReference>
<keyword evidence="1" id="KW-1133">Transmembrane helix</keyword>
<keyword evidence="1" id="KW-0472">Membrane</keyword>
<feature type="transmembrane region" description="Helical" evidence="1">
    <location>
        <begin position="362"/>
        <end position="385"/>
    </location>
</feature>
<dbReference type="InterPro" id="IPR050111">
    <property type="entry name" value="C-type_lectin/snaclec_domain"/>
</dbReference>
<dbReference type="PANTHER" id="PTHR22803">
    <property type="entry name" value="MANNOSE, PHOSPHOLIPASE, LECTIN RECEPTOR RELATED"/>
    <property type="match status" value="1"/>
</dbReference>
<reference evidence="4" key="1">
    <citation type="submission" date="2022-11" db="UniProtKB">
        <authorList>
            <consortium name="WormBaseParasite"/>
        </authorList>
    </citation>
    <scope>IDENTIFICATION</scope>
</reference>
<dbReference type="WBParaSite" id="ACRNAN_Path_32.g121.t1">
    <property type="protein sequence ID" value="ACRNAN_Path_32.g121.t1"/>
    <property type="gene ID" value="ACRNAN_Path_32.g121"/>
</dbReference>
<keyword evidence="1" id="KW-0812">Transmembrane</keyword>
<evidence type="ECO:0000313" key="3">
    <source>
        <dbReference type="Proteomes" id="UP000887540"/>
    </source>
</evidence>
<evidence type="ECO:0000313" key="4">
    <source>
        <dbReference type="WBParaSite" id="ACRNAN_Path_32.g121.t1"/>
    </source>
</evidence>
<dbReference type="InterPro" id="IPR001304">
    <property type="entry name" value="C-type_lectin-like"/>
</dbReference>
<organism evidence="3 4">
    <name type="scientific">Acrobeloides nanus</name>
    <dbReference type="NCBI Taxonomy" id="290746"/>
    <lineage>
        <taxon>Eukaryota</taxon>
        <taxon>Metazoa</taxon>
        <taxon>Ecdysozoa</taxon>
        <taxon>Nematoda</taxon>
        <taxon>Chromadorea</taxon>
        <taxon>Rhabditida</taxon>
        <taxon>Tylenchina</taxon>
        <taxon>Cephalobomorpha</taxon>
        <taxon>Cephaloboidea</taxon>
        <taxon>Cephalobidae</taxon>
        <taxon>Acrobeloides</taxon>
    </lineage>
</organism>
<dbReference type="PROSITE" id="PS50041">
    <property type="entry name" value="C_TYPE_LECTIN_2"/>
    <property type="match status" value="1"/>
</dbReference>
<dbReference type="InterPro" id="IPR016186">
    <property type="entry name" value="C-type_lectin-like/link_sf"/>
</dbReference>
<dbReference type="CDD" id="cd00037">
    <property type="entry name" value="CLECT"/>
    <property type="match status" value="1"/>
</dbReference>
<sequence length="408" mass="47549">MQNYTNVKYLIDFILNNFTNKLPFNDPNFNIALLSYGTINGSRMFGPFKNYEDFSSVVYQQWDISQKYKLQKASLNETLWKYWDYITDGQEVENLKCSEDTYCLHKLVLFTAINDNATLTDAFDIASKINNHSFVIAVGINLTHSITLIDIGRRVYNIFFDDFYLWKETPLDLYLQDVLCKMNIKTPKQVSCGKGYCESILCGYLYDNKILRCQYFTGCILNKCYYWRHSTRKWSTALKYCEIINSTLVTINDEKVQEGIYGIVGDYEYWIGLHSALYVNPIWTWSDPSQMLLSDTNYTNWANDQPDTNNGMNFCVSDTNSSELIQNWKVLSCASSSNERIFLCERETTIPYDPEPKNHNKLIIILSVGAGLVFIVIFSILIIGLNHMRQLTEFERYQATRHKQRQQP</sequence>
<dbReference type="InterPro" id="IPR016187">
    <property type="entry name" value="CTDL_fold"/>
</dbReference>
<dbReference type="AlphaFoldDB" id="A0A914C591"/>
<accession>A0A914C591</accession>
<name>A0A914C591_9BILA</name>
<evidence type="ECO:0000256" key="1">
    <source>
        <dbReference type="SAM" id="Phobius"/>
    </source>
</evidence>
<protein>
    <submittedName>
        <fullName evidence="4">C-type lectin domain-containing protein</fullName>
    </submittedName>
</protein>
<feature type="domain" description="C-type lectin" evidence="2">
    <location>
        <begin position="220"/>
        <end position="333"/>
    </location>
</feature>
<proteinExistence type="predicted"/>
<keyword evidence="3" id="KW-1185">Reference proteome</keyword>
<dbReference type="Pfam" id="PF00059">
    <property type="entry name" value="Lectin_C"/>
    <property type="match status" value="1"/>
</dbReference>
<dbReference type="Proteomes" id="UP000887540">
    <property type="component" value="Unplaced"/>
</dbReference>
<evidence type="ECO:0000259" key="2">
    <source>
        <dbReference type="PROSITE" id="PS50041"/>
    </source>
</evidence>
<dbReference type="Gene3D" id="3.10.100.10">
    <property type="entry name" value="Mannose-Binding Protein A, subunit A"/>
    <property type="match status" value="1"/>
</dbReference>
<dbReference type="SMART" id="SM00034">
    <property type="entry name" value="CLECT"/>
    <property type="match status" value="1"/>
</dbReference>